<organism evidence="2">
    <name type="scientific">uncultured Rubrobacteraceae bacterium</name>
    <dbReference type="NCBI Taxonomy" id="349277"/>
    <lineage>
        <taxon>Bacteria</taxon>
        <taxon>Bacillati</taxon>
        <taxon>Actinomycetota</taxon>
        <taxon>Rubrobacteria</taxon>
        <taxon>Rubrobacterales</taxon>
        <taxon>Rubrobacteraceae</taxon>
        <taxon>environmental samples</taxon>
    </lineage>
</organism>
<reference evidence="2" key="1">
    <citation type="submission" date="2020-02" db="EMBL/GenBank/DDBJ databases">
        <authorList>
            <person name="Meier V. D."/>
        </authorList>
    </citation>
    <scope>NUCLEOTIDE SEQUENCE</scope>
    <source>
        <strain evidence="2">AVDCRST_MAG02</strain>
    </source>
</reference>
<feature type="compositionally biased region" description="Basic and acidic residues" evidence="1">
    <location>
        <begin position="30"/>
        <end position="42"/>
    </location>
</feature>
<name>A0A6J4RBG5_9ACTN</name>
<feature type="non-terminal residue" evidence="2">
    <location>
        <position position="64"/>
    </location>
</feature>
<feature type="region of interest" description="Disordered" evidence="1">
    <location>
        <begin position="1"/>
        <end position="64"/>
    </location>
</feature>
<evidence type="ECO:0000313" key="2">
    <source>
        <dbReference type="EMBL" id="CAA9469440.1"/>
    </source>
</evidence>
<dbReference type="AlphaFoldDB" id="A0A6J4RBG5"/>
<feature type="non-terminal residue" evidence="2">
    <location>
        <position position="1"/>
    </location>
</feature>
<sequence length="64" mass="6899">AGAGYDLRALRDERAGSPGGTRRGRAVQSRPRDGRSGVDLRRKQGHGRRSQGSYRGGRLHATAL</sequence>
<accession>A0A6J4RBG5</accession>
<proteinExistence type="predicted"/>
<evidence type="ECO:0000256" key="1">
    <source>
        <dbReference type="SAM" id="MobiDB-lite"/>
    </source>
</evidence>
<protein>
    <submittedName>
        <fullName evidence="2">Copper chaperone</fullName>
    </submittedName>
</protein>
<dbReference type="EMBL" id="CADCVH010000102">
    <property type="protein sequence ID" value="CAA9469440.1"/>
    <property type="molecule type" value="Genomic_DNA"/>
</dbReference>
<gene>
    <name evidence="2" type="ORF">AVDCRST_MAG02-3938</name>
</gene>